<name>A0AA88YMQ9_PINIB</name>
<protein>
    <submittedName>
        <fullName evidence="2">Uncharacterized protein</fullName>
    </submittedName>
</protein>
<dbReference type="AlphaFoldDB" id="A0AA88YMQ9"/>
<evidence type="ECO:0000313" key="3">
    <source>
        <dbReference type="Proteomes" id="UP001186944"/>
    </source>
</evidence>
<sequence length="341" mass="38290">MADSLLKEILDSLHDVDTINLFAAANGLTEDAEVEIRLREVKWNHHIDNLWEELLLDLESPPKRPRQSDEDDQPCTSVQVGGGDEIEEKPYFIWKKDTRTFKKNLARDTNFKVKFNDQWRGEKLVDIYQKLHDMFDDVLSQARGHDADLGRVVLSHPNLNNPIVVPLQPWQNLNADTVMSEITKVLNSNKTIPVDEHLLVTVGSIDLPKGGGWSGNKLPVTSLFGSSNSLVRKKSILNVENENNLCLPISIGICFMKTCKKVDAATWSRLIGNDPGTTLDHVIHHKTVPKWYYGNMLKKSRKKCFLGLFIPLLTLTKGTPSFTSFRCSALALSSTAATCVT</sequence>
<feature type="region of interest" description="Disordered" evidence="1">
    <location>
        <begin position="61"/>
        <end position="82"/>
    </location>
</feature>
<dbReference type="Proteomes" id="UP001186944">
    <property type="component" value="Unassembled WGS sequence"/>
</dbReference>
<comment type="caution">
    <text evidence="2">The sequence shown here is derived from an EMBL/GenBank/DDBJ whole genome shotgun (WGS) entry which is preliminary data.</text>
</comment>
<evidence type="ECO:0000313" key="2">
    <source>
        <dbReference type="EMBL" id="KAK3104508.1"/>
    </source>
</evidence>
<accession>A0AA88YMQ9</accession>
<reference evidence="2" key="1">
    <citation type="submission" date="2019-08" db="EMBL/GenBank/DDBJ databases">
        <title>The improved chromosome-level genome for the pearl oyster Pinctada fucata martensii using PacBio sequencing and Hi-C.</title>
        <authorList>
            <person name="Zheng Z."/>
        </authorList>
    </citation>
    <scope>NUCLEOTIDE SEQUENCE</scope>
    <source>
        <strain evidence="2">ZZ-2019</strain>
        <tissue evidence="2">Adductor muscle</tissue>
    </source>
</reference>
<proteinExistence type="predicted"/>
<evidence type="ECO:0000256" key="1">
    <source>
        <dbReference type="SAM" id="MobiDB-lite"/>
    </source>
</evidence>
<organism evidence="2 3">
    <name type="scientific">Pinctada imbricata</name>
    <name type="common">Atlantic pearl-oyster</name>
    <name type="synonym">Pinctada martensii</name>
    <dbReference type="NCBI Taxonomy" id="66713"/>
    <lineage>
        <taxon>Eukaryota</taxon>
        <taxon>Metazoa</taxon>
        <taxon>Spiralia</taxon>
        <taxon>Lophotrochozoa</taxon>
        <taxon>Mollusca</taxon>
        <taxon>Bivalvia</taxon>
        <taxon>Autobranchia</taxon>
        <taxon>Pteriomorphia</taxon>
        <taxon>Pterioida</taxon>
        <taxon>Pterioidea</taxon>
        <taxon>Pteriidae</taxon>
        <taxon>Pinctada</taxon>
    </lineage>
</organism>
<keyword evidence="3" id="KW-1185">Reference proteome</keyword>
<dbReference type="EMBL" id="VSWD01000004">
    <property type="protein sequence ID" value="KAK3104508.1"/>
    <property type="molecule type" value="Genomic_DNA"/>
</dbReference>
<gene>
    <name evidence="2" type="ORF">FSP39_003677</name>
</gene>